<reference evidence="1" key="1">
    <citation type="submission" date="2018-07" db="EMBL/GenBank/DDBJ databases">
        <authorList>
            <consortium name="Genoscope - CEA"/>
            <person name="William W."/>
        </authorList>
    </citation>
    <scope>NUCLEOTIDE SEQUENCE</scope>
    <source>
        <strain evidence="1">IK1</strain>
    </source>
</reference>
<protein>
    <submittedName>
        <fullName evidence="1">Uncharacterized protein</fullName>
    </submittedName>
</protein>
<dbReference type="EMBL" id="UPXZ01000039">
    <property type="protein sequence ID" value="VBB48289.1"/>
    <property type="molecule type" value="Genomic_DNA"/>
</dbReference>
<organism evidence="1">
    <name type="scientific">uncultured Paludibacter sp</name>
    <dbReference type="NCBI Taxonomy" id="497635"/>
    <lineage>
        <taxon>Bacteria</taxon>
        <taxon>Pseudomonadati</taxon>
        <taxon>Bacteroidota</taxon>
        <taxon>Bacteroidia</taxon>
        <taxon>Bacteroidales</taxon>
        <taxon>Paludibacteraceae</taxon>
        <taxon>Paludibacter</taxon>
        <taxon>environmental samples</taxon>
    </lineage>
</organism>
<evidence type="ECO:0000313" key="1">
    <source>
        <dbReference type="EMBL" id="VBB48289.1"/>
    </source>
</evidence>
<accession>A0A653AJQ5</accession>
<dbReference type="AlphaFoldDB" id="A0A653AJQ5"/>
<name>A0A653AJQ5_9BACT</name>
<proteinExistence type="predicted"/>
<sequence>MKNFVIFQLKYSIFALSKKISINIYIDGKFNKDYSRVRH</sequence>
<gene>
    <name evidence="1" type="ORF">TRIP_D440307</name>
</gene>